<dbReference type="Pfam" id="PF01975">
    <property type="entry name" value="SurE"/>
    <property type="match status" value="1"/>
</dbReference>
<dbReference type="GO" id="GO:0005840">
    <property type="term" value="C:ribosome"/>
    <property type="evidence" value="ECO:0007669"/>
    <property type="project" value="UniProtKB-KW"/>
</dbReference>
<reference evidence="23" key="1">
    <citation type="submission" date="2023-03" db="EMBL/GenBank/DDBJ databases">
        <authorList>
            <person name="Julca I."/>
        </authorList>
    </citation>
    <scope>NUCLEOTIDE SEQUENCE</scope>
</reference>
<dbReference type="InterPro" id="IPR020939">
    <property type="entry name" value="Ribosomal_bL34_CS"/>
</dbReference>
<evidence type="ECO:0000256" key="18">
    <source>
        <dbReference type="SAM" id="MobiDB-lite"/>
    </source>
</evidence>
<evidence type="ECO:0000259" key="20">
    <source>
        <dbReference type="Pfam" id="PF00534"/>
    </source>
</evidence>
<feature type="region of interest" description="Disordered" evidence="18">
    <location>
        <begin position="1"/>
        <end position="84"/>
    </location>
</feature>
<comment type="catalytic activity">
    <reaction evidence="17">
        <text>an alpha-D-Man-(1-&gt;3)-[alpha-D-Man-(1-&gt;6)]-beta-D-Man-(1-&gt;4)-beta-D-GlcNAc-(1-&gt;4)-alpha-D-GlcNAc-diphospho-di-trans,poly-cis-dolichol + 2 GDP-alpha-D-mannose = an alpha-D-Man-(1-&gt;2)-alpha-D-Man-(1-&gt;2)-alpha-D-Man-(1-&gt;3)-[alpha-D-Man-(1-&gt;6)]-beta-D-Man-(1-&gt;4)-beta-D-GlcNAc-(1-&gt;4)-alpha-D-GlcNAc-diphospho-di-trans,poly-cis-dolichol + 2 GDP + 2 H(+)</text>
        <dbReference type="Rhea" id="RHEA:29523"/>
        <dbReference type="Rhea" id="RHEA-COMP:19515"/>
        <dbReference type="Rhea" id="RHEA-COMP:19516"/>
        <dbReference type="ChEBI" id="CHEBI:15378"/>
        <dbReference type="ChEBI" id="CHEBI:57527"/>
        <dbReference type="ChEBI" id="CHEBI:58189"/>
        <dbReference type="ChEBI" id="CHEBI:132511"/>
        <dbReference type="ChEBI" id="CHEBI:132515"/>
        <dbReference type="EC" id="2.4.1.131"/>
    </reaction>
    <physiologicalReaction direction="left-to-right" evidence="17">
        <dbReference type="Rhea" id="RHEA:29524"/>
    </physiologicalReaction>
</comment>
<evidence type="ECO:0000256" key="15">
    <source>
        <dbReference type="ARBA" id="ARBA00023136"/>
    </source>
</evidence>
<dbReference type="PROSITE" id="PS00784">
    <property type="entry name" value="RIBOSOMAL_L34"/>
    <property type="match status" value="1"/>
</dbReference>
<dbReference type="EC" id="2.4.1.131" evidence="5"/>
<dbReference type="InterPro" id="IPR000271">
    <property type="entry name" value="Ribosomal_bL34"/>
</dbReference>
<keyword evidence="15 19" id="KW-0472">Membrane</keyword>
<dbReference type="Proteomes" id="UP001161247">
    <property type="component" value="Chromosome 7"/>
</dbReference>
<keyword evidence="14 19" id="KW-1133">Transmembrane helix</keyword>
<keyword evidence="10" id="KW-0479">Metal-binding</keyword>
<dbReference type="GO" id="GO:0003735">
    <property type="term" value="F:structural constituent of ribosome"/>
    <property type="evidence" value="ECO:0007669"/>
    <property type="project" value="InterPro"/>
</dbReference>
<dbReference type="Pfam" id="PF15924">
    <property type="entry name" value="ALG11_N"/>
    <property type="match status" value="1"/>
</dbReference>
<comment type="pathway">
    <text evidence="2">Protein modification; protein glycosylation.</text>
</comment>
<dbReference type="InterPro" id="IPR031814">
    <property type="entry name" value="ALG11_N"/>
</dbReference>
<dbReference type="InterPro" id="IPR036523">
    <property type="entry name" value="SurE-like_sf"/>
</dbReference>
<keyword evidence="11" id="KW-0378">Hydrolase</keyword>
<dbReference type="SUPFAM" id="SSF64167">
    <property type="entry name" value="SurE-like"/>
    <property type="match status" value="1"/>
</dbReference>
<evidence type="ECO:0000256" key="6">
    <source>
        <dbReference type="ARBA" id="ARBA00022018"/>
    </source>
</evidence>
<evidence type="ECO:0000256" key="19">
    <source>
        <dbReference type="SAM" id="Phobius"/>
    </source>
</evidence>
<dbReference type="InterPro" id="IPR030048">
    <property type="entry name" value="SurE"/>
</dbReference>
<keyword evidence="9 19" id="KW-0812">Transmembrane</keyword>
<organism evidence="23 24">
    <name type="scientific">Oldenlandia corymbosa var. corymbosa</name>
    <dbReference type="NCBI Taxonomy" id="529605"/>
    <lineage>
        <taxon>Eukaryota</taxon>
        <taxon>Viridiplantae</taxon>
        <taxon>Streptophyta</taxon>
        <taxon>Embryophyta</taxon>
        <taxon>Tracheophyta</taxon>
        <taxon>Spermatophyta</taxon>
        <taxon>Magnoliopsida</taxon>
        <taxon>eudicotyledons</taxon>
        <taxon>Gunneridae</taxon>
        <taxon>Pentapetalae</taxon>
        <taxon>asterids</taxon>
        <taxon>lamiids</taxon>
        <taxon>Gentianales</taxon>
        <taxon>Rubiaceae</taxon>
        <taxon>Rubioideae</taxon>
        <taxon>Spermacoceae</taxon>
        <taxon>Hedyotis-Oldenlandia complex</taxon>
        <taxon>Oldenlandia</taxon>
    </lineage>
</organism>
<dbReference type="InterPro" id="IPR038013">
    <property type="entry name" value="ALG11"/>
</dbReference>
<feature type="domain" description="Survival protein SurE-like phosphatase/nucleotidase" evidence="21">
    <location>
        <begin position="79"/>
        <end position="269"/>
    </location>
</feature>
<evidence type="ECO:0000256" key="12">
    <source>
        <dbReference type="ARBA" id="ARBA00022824"/>
    </source>
</evidence>
<dbReference type="GO" id="GO:0046872">
    <property type="term" value="F:metal ion binding"/>
    <property type="evidence" value="ECO:0007669"/>
    <property type="project" value="UniProtKB-KW"/>
</dbReference>
<dbReference type="GO" id="GO:0008252">
    <property type="term" value="F:nucleotidase activity"/>
    <property type="evidence" value="ECO:0007669"/>
    <property type="project" value="InterPro"/>
</dbReference>
<keyword evidence="24" id="KW-1185">Reference proteome</keyword>
<proteinExistence type="inferred from homology"/>
<keyword evidence="7" id="KW-0328">Glycosyltransferase</keyword>
<gene>
    <name evidence="23" type="ORF">OLC1_LOCUS21138</name>
</gene>
<evidence type="ECO:0000256" key="5">
    <source>
        <dbReference type="ARBA" id="ARBA00012645"/>
    </source>
</evidence>
<protein>
    <recommendedName>
        <fullName evidence="6">GDP-Man:Man(3)GlcNAc(2)-PP-Dol alpha-1,2-mannosyltransferase</fullName>
        <ecNumber evidence="5">2.4.1.131</ecNumber>
    </recommendedName>
</protein>
<evidence type="ECO:0000256" key="17">
    <source>
        <dbReference type="ARBA" id="ARBA00045065"/>
    </source>
</evidence>
<name>A0AAV1E2M6_OLDCO</name>
<comment type="similarity">
    <text evidence="4">Belongs to the SurE nucleotidase family.</text>
</comment>
<evidence type="ECO:0000256" key="8">
    <source>
        <dbReference type="ARBA" id="ARBA00022679"/>
    </source>
</evidence>
<dbReference type="GO" id="GO:0004377">
    <property type="term" value="F:GDP-Man:Man(3)GlcNAc(2)-PP-Dol alpha-1,2-mannosyltransferase activity"/>
    <property type="evidence" value="ECO:0007669"/>
    <property type="project" value="UniProtKB-EC"/>
</dbReference>
<evidence type="ECO:0000256" key="9">
    <source>
        <dbReference type="ARBA" id="ARBA00022692"/>
    </source>
</evidence>
<dbReference type="InterPro" id="IPR002828">
    <property type="entry name" value="SurE-like_Pase/nucleotidase"/>
</dbReference>
<sequence length="1043" mass="114458">MTTTSSAVKNSLLPPGLVSNLQDVLAKRKAGPQSESSSPPPSNDGNHGSNGTGSELAEPASVSGSALDGEPESSSKPVVLVTNGDGIDSPGLTHLVEALVRKGRYDVHVCAPQSDKSTSGHSLTLKETISVTPYEMDGATAYEISGTPVDCVSLALSGALFSWSKPLLVISGINRGSSCGHHMLYSGVVAGAREALISGVPSISISLNWKNDVSQDNDFKDAVTVCLPLLDAALADLEKGIFPKNCSIHIEIPTSPLANKGLKLTRKSLWRSMLNWQAVSANRHPSSGRFMSNQQILGMQLAQLSRDASAAGAARRLGTQKKNIEVVESVGAAGKSDSNRTSRYFRLELTNKDHGEEDEDLDFRALDNGFFFAGFIVFGFPPKALELDYGNGDQKLVDLCFVNSRKRNPNHQIPHLWVKVMIPTKVILYFWLLFAAIPVVFIVDCISTVFSCRGKRKKVVGFFHPFTNDGGGGERVLWCAVKAIQEEYPGINCVIYTGDFRDASPESLRDRARSLFGVELLYPVEVEHLYKRKLIEEATYPRFTMIGQSLGSVGLAWEALCKLTPWYFFDTSGYAFTYPVARLFGCKVICYTHYPTISLDMLSRVHGRSSMYNNDTLIANSKLLSCCKVLYYLVFSWLYGIVGSFAHLAMVNSSWTQSHIEKLWGIPDRIKLVYPPCDTSRLQALPLERSMKPPKIISVAQFRPEKAHSLQLEAFSVALNMLDVNPAARPKLQFVGSCRNVADEKRLQKLKDLAVKLNVVEDVEFHANVPYSDLVRLWGGAIAGLHSMIDEHFGICVVEYMAAGAIPIAHNSAGPKMDIVLAEEEDGLPTGFLAQNVQEYADAIVKVIEMPEPERLLMAAAARRRAASSTPAIAAPTRGLDIFSPKLFPSLPSQLQSQSQGIPHHLPQNDDADISKKLLSEGFLYPCGLPSLPFFLPDGDDSDSSDPMILFPKRTYQPSNIRRKRNHGFLARSKNCKRPSKNYALDAGPYSVVSRMDSAPRARFADDKVEKVERRVGLYCYSGAQLHAHRLTNVAYNLATFSA</sequence>
<feature type="transmembrane region" description="Helical" evidence="19">
    <location>
        <begin position="428"/>
        <end position="450"/>
    </location>
</feature>
<dbReference type="Gene3D" id="3.40.50.2000">
    <property type="entry name" value="Glycogen Phosphorylase B"/>
    <property type="match status" value="1"/>
</dbReference>
<dbReference type="GO" id="GO:0006412">
    <property type="term" value="P:translation"/>
    <property type="evidence" value="ECO:0007669"/>
    <property type="project" value="InterPro"/>
</dbReference>
<keyword evidence="12" id="KW-0256">Endoplasmic reticulum</keyword>
<evidence type="ECO:0000313" key="23">
    <source>
        <dbReference type="EMBL" id="CAI9114356.1"/>
    </source>
</evidence>
<dbReference type="Pfam" id="PF00534">
    <property type="entry name" value="Glycos_transf_1"/>
    <property type="match status" value="1"/>
</dbReference>
<accession>A0AAV1E2M6</accession>
<dbReference type="HAMAP" id="MF_00060">
    <property type="entry name" value="SurE"/>
    <property type="match status" value="1"/>
</dbReference>
<dbReference type="InterPro" id="IPR001296">
    <property type="entry name" value="Glyco_trans_1"/>
</dbReference>
<dbReference type="Pfam" id="PF00468">
    <property type="entry name" value="Ribosomal_L34"/>
    <property type="match status" value="1"/>
</dbReference>
<dbReference type="GO" id="GO:0006487">
    <property type="term" value="P:protein N-linked glycosylation"/>
    <property type="evidence" value="ECO:0007669"/>
    <property type="project" value="TreeGrafter"/>
</dbReference>
<keyword evidence="8" id="KW-0808">Transferase</keyword>
<evidence type="ECO:0000313" key="24">
    <source>
        <dbReference type="Proteomes" id="UP001161247"/>
    </source>
</evidence>
<feature type="compositionally biased region" description="Low complexity" evidence="18">
    <location>
        <begin position="31"/>
        <end position="49"/>
    </location>
</feature>
<dbReference type="AlphaFoldDB" id="A0AAV1E2M6"/>
<dbReference type="Gene3D" id="3.40.1210.10">
    <property type="entry name" value="Survival protein SurE-like phosphatase/nucleotidase"/>
    <property type="match status" value="1"/>
</dbReference>
<evidence type="ECO:0000256" key="13">
    <source>
        <dbReference type="ARBA" id="ARBA00022980"/>
    </source>
</evidence>
<evidence type="ECO:0000256" key="16">
    <source>
        <dbReference type="ARBA" id="ARBA00023274"/>
    </source>
</evidence>
<evidence type="ECO:0000256" key="2">
    <source>
        <dbReference type="ARBA" id="ARBA00004922"/>
    </source>
</evidence>
<dbReference type="Gene3D" id="1.10.287.3980">
    <property type="match status" value="1"/>
</dbReference>
<comment type="similarity">
    <text evidence="3">Belongs to the bacterial ribosomal protein bL34 family.</text>
</comment>
<feature type="domain" description="ALG11 mannosyltransferase N-terminal" evidence="22">
    <location>
        <begin position="457"/>
        <end position="664"/>
    </location>
</feature>
<dbReference type="PANTHER" id="PTHR45919:SF1">
    <property type="entry name" value="GDP-MAN:MAN(3)GLCNAC(2)-PP-DOL ALPHA-1,2-MANNOSYLTRANSFERASE"/>
    <property type="match status" value="1"/>
</dbReference>
<evidence type="ECO:0000256" key="11">
    <source>
        <dbReference type="ARBA" id="ARBA00022801"/>
    </source>
</evidence>
<evidence type="ECO:0000256" key="1">
    <source>
        <dbReference type="ARBA" id="ARBA00004389"/>
    </source>
</evidence>
<dbReference type="EMBL" id="OX459124">
    <property type="protein sequence ID" value="CAI9114356.1"/>
    <property type="molecule type" value="Genomic_DNA"/>
</dbReference>
<feature type="transmembrane region" description="Helical" evidence="19">
    <location>
        <begin position="629"/>
        <end position="650"/>
    </location>
</feature>
<dbReference type="GO" id="GO:1990904">
    <property type="term" value="C:ribonucleoprotein complex"/>
    <property type="evidence" value="ECO:0007669"/>
    <property type="project" value="UniProtKB-KW"/>
</dbReference>
<evidence type="ECO:0000256" key="10">
    <source>
        <dbReference type="ARBA" id="ARBA00022723"/>
    </source>
</evidence>
<comment type="subcellular location">
    <subcellularLocation>
        <location evidence="1">Endoplasmic reticulum membrane</location>
        <topology evidence="1">Single-pass membrane protein</topology>
    </subcellularLocation>
</comment>
<evidence type="ECO:0000259" key="22">
    <source>
        <dbReference type="Pfam" id="PF15924"/>
    </source>
</evidence>
<evidence type="ECO:0000256" key="7">
    <source>
        <dbReference type="ARBA" id="ARBA00022676"/>
    </source>
</evidence>
<dbReference type="GO" id="GO:0005789">
    <property type="term" value="C:endoplasmic reticulum membrane"/>
    <property type="evidence" value="ECO:0007669"/>
    <property type="project" value="UniProtKB-SubCell"/>
</dbReference>
<evidence type="ECO:0000256" key="4">
    <source>
        <dbReference type="ARBA" id="ARBA00011062"/>
    </source>
</evidence>
<feature type="domain" description="Glycosyl transferase family 1" evidence="20">
    <location>
        <begin position="690"/>
        <end position="863"/>
    </location>
</feature>
<keyword evidence="16" id="KW-0687">Ribonucleoprotein</keyword>
<dbReference type="SUPFAM" id="SSF53756">
    <property type="entry name" value="UDP-Glycosyltransferase/glycogen phosphorylase"/>
    <property type="match status" value="1"/>
</dbReference>
<dbReference type="PANTHER" id="PTHR45919">
    <property type="entry name" value="GDP-MAN:MAN(3)GLCNAC(2)-PP-DOL ALPHA-1,2-MANNOSYLTRANSFERASE"/>
    <property type="match status" value="1"/>
</dbReference>
<keyword evidence="13" id="KW-0689">Ribosomal protein</keyword>
<evidence type="ECO:0000256" key="14">
    <source>
        <dbReference type="ARBA" id="ARBA00022989"/>
    </source>
</evidence>
<evidence type="ECO:0000259" key="21">
    <source>
        <dbReference type="Pfam" id="PF01975"/>
    </source>
</evidence>
<evidence type="ECO:0000256" key="3">
    <source>
        <dbReference type="ARBA" id="ARBA00010111"/>
    </source>
</evidence>
<dbReference type="CDD" id="cd03806">
    <property type="entry name" value="GT4_ALG11-like"/>
    <property type="match status" value="1"/>
</dbReference>